<dbReference type="GeneID" id="66067302"/>
<dbReference type="InterPro" id="IPR056119">
    <property type="entry name" value="DUF7702"/>
</dbReference>
<feature type="transmembrane region" description="Helical" evidence="1">
    <location>
        <begin position="215"/>
        <end position="238"/>
    </location>
</feature>
<evidence type="ECO:0000313" key="5">
    <source>
        <dbReference type="Proteomes" id="UP000027002"/>
    </source>
</evidence>
<name>A0A063C9D6_USTVR</name>
<organism evidence="3 6">
    <name type="scientific">Ustilaginoidea virens</name>
    <name type="common">Rice false smut fungus</name>
    <name type="synonym">Villosiclava virens</name>
    <dbReference type="NCBI Taxonomy" id="1159556"/>
    <lineage>
        <taxon>Eukaryota</taxon>
        <taxon>Fungi</taxon>
        <taxon>Dikarya</taxon>
        <taxon>Ascomycota</taxon>
        <taxon>Pezizomycotina</taxon>
        <taxon>Sordariomycetes</taxon>
        <taxon>Hypocreomycetidae</taxon>
        <taxon>Hypocreales</taxon>
        <taxon>Clavicipitaceae</taxon>
        <taxon>Ustilaginoidea</taxon>
    </lineage>
</organism>
<dbReference type="EMBL" id="CP072757">
    <property type="protein sequence ID" value="QUC22284.1"/>
    <property type="molecule type" value="Genomic_DNA"/>
</dbReference>
<protein>
    <recommendedName>
        <fullName evidence="2">DUF7702 domain-containing protein</fullName>
    </recommendedName>
</protein>
<dbReference type="Pfam" id="PF24800">
    <property type="entry name" value="DUF7702"/>
    <property type="match status" value="1"/>
</dbReference>
<dbReference type="Proteomes" id="UP000054053">
    <property type="component" value="Unassembled WGS sequence"/>
</dbReference>
<reference evidence="3" key="1">
    <citation type="journal article" date="2016" name="Genome Announc.">
        <title>Genome Sequence of Ustilaginoidea virens IPU010, a Rice Pathogenic Fungus Causing False Smut.</title>
        <authorList>
            <person name="Kumagai T."/>
            <person name="Ishii T."/>
            <person name="Terai G."/>
            <person name="Umemura M."/>
            <person name="Machida M."/>
            <person name="Asai K."/>
        </authorList>
    </citation>
    <scope>NUCLEOTIDE SEQUENCE [LARGE SCALE GENOMIC DNA]</scope>
    <source>
        <strain evidence="3">IPU010</strain>
    </source>
</reference>
<feature type="transmembrane region" description="Helical" evidence="1">
    <location>
        <begin position="114"/>
        <end position="132"/>
    </location>
</feature>
<accession>A0A063C9D6</accession>
<keyword evidence="1" id="KW-1133">Transmembrane helix</keyword>
<dbReference type="AlphaFoldDB" id="A0A063C9D6"/>
<evidence type="ECO:0000313" key="3">
    <source>
        <dbReference type="EMBL" id="GAO14127.1"/>
    </source>
</evidence>
<proteinExistence type="predicted"/>
<dbReference type="OrthoDB" id="2560628at2759"/>
<dbReference type="EMBL" id="BBTG02000020">
    <property type="protein sequence ID" value="GAO14127.1"/>
    <property type="molecule type" value="Genomic_DNA"/>
</dbReference>
<dbReference type="STRING" id="1159556.A0A063C9D6"/>
<keyword evidence="5" id="KW-1185">Reference proteome</keyword>
<reference evidence="6" key="2">
    <citation type="journal article" date="2016" name="Genome Announc.">
        <title>Genome sequence of Ustilaginoidea virens IPU010, a rice pathogenic fungus causing false smut.</title>
        <authorList>
            <person name="Kumagai T."/>
            <person name="Ishii T."/>
            <person name="Terai G."/>
            <person name="Umemura M."/>
            <person name="Machida M."/>
            <person name="Asai K."/>
        </authorList>
    </citation>
    <scope>NUCLEOTIDE SEQUENCE [LARGE SCALE GENOMIC DNA]</scope>
    <source>
        <strain evidence="6">IPU010</strain>
    </source>
</reference>
<feature type="transmembrane region" description="Helical" evidence="1">
    <location>
        <begin position="40"/>
        <end position="58"/>
    </location>
</feature>
<dbReference type="PANTHER" id="PTHR42109:SF2">
    <property type="entry name" value="INTEGRAL MEMBRANE PROTEIN"/>
    <property type="match status" value="1"/>
</dbReference>
<dbReference type="RefSeq" id="XP_042999957.1">
    <property type="nucleotide sequence ID" value="XM_043144022.1"/>
</dbReference>
<keyword evidence="1" id="KW-0472">Membrane</keyword>
<dbReference type="KEGG" id="uvi:66067302"/>
<dbReference type="HOGENOM" id="CLU_064985_0_2_1"/>
<evidence type="ECO:0000313" key="6">
    <source>
        <dbReference type="Proteomes" id="UP000054053"/>
    </source>
</evidence>
<evidence type="ECO:0000256" key="1">
    <source>
        <dbReference type="SAM" id="Phobius"/>
    </source>
</evidence>
<evidence type="ECO:0000313" key="4">
    <source>
        <dbReference type="EMBL" id="QUC22284.1"/>
    </source>
</evidence>
<feature type="transmembrane region" description="Helical" evidence="1">
    <location>
        <begin position="70"/>
        <end position="93"/>
    </location>
</feature>
<feature type="domain" description="DUF7702" evidence="2">
    <location>
        <begin position="4"/>
        <end position="242"/>
    </location>
</feature>
<dbReference type="PANTHER" id="PTHR42109">
    <property type="entry name" value="UNPLACED GENOMIC SCAFFOLD UM_SCAF_CONTIG_1.265, WHOLE GENOME SHOTGUN SEQUENCE"/>
    <property type="match status" value="1"/>
</dbReference>
<keyword evidence="1" id="KW-0812">Transmembrane</keyword>
<feature type="transmembrane region" description="Helical" evidence="1">
    <location>
        <begin position="6"/>
        <end position="28"/>
    </location>
</feature>
<dbReference type="Proteomes" id="UP000027002">
    <property type="component" value="Chromosome 5"/>
</dbReference>
<feature type="transmembrane region" description="Helical" evidence="1">
    <location>
        <begin position="185"/>
        <end position="209"/>
    </location>
</feature>
<sequence length="264" mass="28384">MPHLDAYDVISVVGIPVYAVFLLCAVYLCAKHGFSKSSGWRFLIVLALARIIGFGMRLGLVNDPTNTSLWIGWMTVTSLGLGPLVLVLLSLLSRVFESVHRQGQVVLKPIHQRLIQTLVLAAIVVTVVGGTQSSFRLDNGSVAVDYGTAARVGVGLMAAAVASLVLETFVACLNRRFVAQGEHRILLGVAASLPFVAVRLVYPCLVVLAGTSADVWMYLCMCVLMELAVVFMLTVLGFTLDKLTDAPKTDPEQAASQEQQQGHS</sequence>
<gene>
    <name evidence="4" type="ORF">UV8b_06525</name>
    <name evidence="3" type="ORF">UVI_02037850</name>
</gene>
<reference evidence="4" key="3">
    <citation type="submission" date="2020-03" db="EMBL/GenBank/DDBJ databases">
        <title>A mixture of massive structural variations and highly conserved coding sequences in Ustilaginoidea virens genome.</title>
        <authorList>
            <person name="Zhang K."/>
            <person name="Zhao Z."/>
            <person name="Zhang Z."/>
            <person name="Li Y."/>
            <person name="Hsiang T."/>
            <person name="Sun W."/>
        </authorList>
    </citation>
    <scope>NUCLEOTIDE SEQUENCE</scope>
    <source>
        <strain evidence="4">UV-8b</strain>
    </source>
</reference>
<evidence type="ECO:0000259" key="2">
    <source>
        <dbReference type="Pfam" id="PF24800"/>
    </source>
</evidence>
<feature type="transmembrane region" description="Helical" evidence="1">
    <location>
        <begin position="152"/>
        <end position="173"/>
    </location>
</feature>